<dbReference type="NCBIfam" id="NF006006">
    <property type="entry name" value="PRK08137.1"/>
    <property type="match status" value="1"/>
</dbReference>
<proteinExistence type="predicted"/>
<comment type="caution">
    <text evidence="2">The sequence shown here is derived from an EMBL/GenBank/DDBJ whole genome shotgun (WGS) entry which is preliminary data.</text>
</comment>
<organism evidence="2 3">
    <name type="scientific">Nakamurella endophytica</name>
    <dbReference type="NCBI Taxonomy" id="1748367"/>
    <lineage>
        <taxon>Bacteria</taxon>
        <taxon>Bacillati</taxon>
        <taxon>Actinomycetota</taxon>
        <taxon>Actinomycetes</taxon>
        <taxon>Nakamurellales</taxon>
        <taxon>Nakamurellaceae</taxon>
        <taxon>Nakamurella</taxon>
    </lineage>
</organism>
<reference evidence="2" key="1">
    <citation type="journal article" date="2014" name="Int. J. Syst. Evol. Microbiol.">
        <title>Complete genome sequence of Corynebacterium casei LMG S-19264T (=DSM 44701T), isolated from a smear-ripened cheese.</title>
        <authorList>
            <consortium name="US DOE Joint Genome Institute (JGI-PGF)"/>
            <person name="Walter F."/>
            <person name="Albersmeier A."/>
            <person name="Kalinowski J."/>
            <person name="Ruckert C."/>
        </authorList>
    </citation>
    <scope>NUCLEOTIDE SEQUENCE</scope>
    <source>
        <strain evidence="2">CGMCC 4.7308</strain>
    </source>
</reference>
<dbReference type="PANTHER" id="PTHR42678">
    <property type="entry name" value="AMIDASE"/>
    <property type="match status" value="1"/>
</dbReference>
<name>A0A917WB56_9ACTN</name>
<dbReference type="SUPFAM" id="SSF75304">
    <property type="entry name" value="Amidase signature (AS) enzymes"/>
    <property type="match status" value="1"/>
</dbReference>
<sequence>MHAQHVTPTNTKVAGIDVDKTTIPQLQALMNRHRLSSRQLVAFYERRIALLNPKLHAVITVSKSAMAEAAAADAARKHGDRRPMLGIPVLVKDNIDTTGMPTTAGSLALAGSTPPDAFIVRRLKAQGAIVIGKTNLSEWANYRGDQSSSGWSGVGGQTNMPYVLDRNPCGSSSGSGVAAAADLATVAVGTETDGSVVCPSGQNGVVGIKPTLGLASRSGIIPISAQQDTAGPIARNVTDAAVLLGALTGVDAKDSWTRYQQGHVTTNYTRYLKAGSLKGARLGVWRAGNFGVSPETDAIMEQTIARLKALGATIVDPADVPIDAAYADENTALQYEFKHDIAAYLQTYTSAKYPKTLQDLIDFNNRHADAELKYFGQEIFLQAQARGPLTDPAYQAARRNARTVAQHAIDDTLARYKLDAIIAPTNSPAWPTDLINGDHFLLGSSSPAAISGYANITVPAGYSFGLPVGVSFMAGKWSEPKLLGLAYAWEQATKIRKAPQYLPTLRLN</sequence>
<dbReference type="RefSeq" id="WP_229673776.1">
    <property type="nucleotide sequence ID" value="NZ_BMNA01000002.1"/>
</dbReference>
<keyword evidence="3" id="KW-1185">Reference proteome</keyword>
<reference evidence="2" key="2">
    <citation type="submission" date="2020-09" db="EMBL/GenBank/DDBJ databases">
        <authorList>
            <person name="Sun Q."/>
            <person name="Zhou Y."/>
        </authorList>
    </citation>
    <scope>NUCLEOTIDE SEQUENCE</scope>
    <source>
        <strain evidence="2">CGMCC 4.7308</strain>
    </source>
</reference>
<gene>
    <name evidence="2" type="ORF">GCM10011594_07610</name>
</gene>
<evidence type="ECO:0000313" key="3">
    <source>
        <dbReference type="Proteomes" id="UP000655208"/>
    </source>
</evidence>
<feature type="domain" description="Amidase" evidence="1">
    <location>
        <begin position="40"/>
        <end position="483"/>
    </location>
</feature>
<protein>
    <submittedName>
        <fullName evidence="2">Amidase</fullName>
    </submittedName>
</protein>
<dbReference type="EMBL" id="BMNA01000002">
    <property type="protein sequence ID" value="GGL90440.1"/>
    <property type="molecule type" value="Genomic_DNA"/>
</dbReference>
<dbReference type="Proteomes" id="UP000655208">
    <property type="component" value="Unassembled WGS sequence"/>
</dbReference>
<evidence type="ECO:0000259" key="1">
    <source>
        <dbReference type="Pfam" id="PF01425"/>
    </source>
</evidence>
<accession>A0A917WB56</accession>
<dbReference type="Gene3D" id="3.90.1300.10">
    <property type="entry name" value="Amidase signature (AS) domain"/>
    <property type="match status" value="1"/>
</dbReference>
<dbReference type="Pfam" id="PF01425">
    <property type="entry name" value="Amidase"/>
    <property type="match status" value="1"/>
</dbReference>
<dbReference type="PANTHER" id="PTHR42678:SF34">
    <property type="entry name" value="OS04G0183300 PROTEIN"/>
    <property type="match status" value="1"/>
</dbReference>
<dbReference type="AlphaFoldDB" id="A0A917WB56"/>
<dbReference type="InterPro" id="IPR036928">
    <property type="entry name" value="AS_sf"/>
</dbReference>
<evidence type="ECO:0000313" key="2">
    <source>
        <dbReference type="EMBL" id="GGL90440.1"/>
    </source>
</evidence>
<dbReference type="InterPro" id="IPR023631">
    <property type="entry name" value="Amidase_dom"/>
</dbReference>